<dbReference type="InterPro" id="IPR025997">
    <property type="entry name" value="SBP_2_dom"/>
</dbReference>
<evidence type="ECO:0000256" key="1">
    <source>
        <dbReference type="ARBA" id="ARBA00004196"/>
    </source>
</evidence>
<dbReference type="Proteomes" id="UP000431451">
    <property type="component" value="Unassembled WGS sequence"/>
</dbReference>
<evidence type="ECO:0000256" key="4">
    <source>
        <dbReference type="SAM" id="SignalP"/>
    </source>
</evidence>
<gene>
    <name evidence="7" type="primary">rbsB_3</name>
    <name evidence="7" type="ORF">CNEONATNEC25_02441</name>
    <name evidence="6" type="ORF">CQ394_06725</name>
</gene>
<dbReference type="GO" id="GO:0030313">
    <property type="term" value="C:cell envelope"/>
    <property type="evidence" value="ECO:0007669"/>
    <property type="project" value="UniProtKB-SubCell"/>
</dbReference>
<evidence type="ECO:0000313" key="9">
    <source>
        <dbReference type="Proteomes" id="UP000431451"/>
    </source>
</evidence>
<protein>
    <submittedName>
        <fullName evidence="6">LacI family transcriptional regulator</fullName>
    </submittedName>
    <submittedName>
        <fullName evidence="7">Ribose import binding protein RbsB</fullName>
    </submittedName>
</protein>
<evidence type="ECO:0000256" key="2">
    <source>
        <dbReference type="ARBA" id="ARBA00007639"/>
    </source>
</evidence>
<evidence type="ECO:0000313" key="6">
    <source>
        <dbReference type="EMBL" id="PEG31399.1"/>
    </source>
</evidence>
<organism evidence="6 8">
    <name type="scientific">Clostridium neonatale</name>
    <dbReference type="NCBI Taxonomy" id="137838"/>
    <lineage>
        <taxon>Bacteria</taxon>
        <taxon>Bacillati</taxon>
        <taxon>Bacillota</taxon>
        <taxon>Clostridia</taxon>
        <taxon>Eubacteriales</taxon>
        <taxon>Clostridiaceae</taxon>
        <taxon>Clostridium</taxon>
    </lineage>
</organism>
<evidence type="ECO:0000313" key="7">
    <source>
        <dbReference type="EMBL" id="VCT84840.1"/>
    </source>
</evidence>
<evidence type="ECO:0000259" key="5">
    <source>
        <dbReference type="Pfam" id="PF13407"/>
    </source>
</evidence>
<keyword evidence="8" id="KW-1185">Reference proteome</keyword>
<proteinExistence type="inferred from homology"/>
<dbReference type="EMBL" id="UWJD01000002">
    <property type="protein sequence ID" value="VCT84840.1"/>
    <property type="molecule type" value="Genomic_DNA"/>
</dbReference>
<dbReference type="PANTHER" id="PTHR46847:SF1">
    <property type="entry name" value="D-ALLOSE-BINDING PERIPLASMIC PROTEIN-RELATED"/>
    <property type="match status" value="1"/>
</dbReference>
<dbReference type="GeneID" id="68877839"/>
<dbReference type="RefSeq" id="WP_058295556.1">
    <property type="nucleotide sequence ID" value="NZ_CAKJVD010000041.1"/>
</dbReference>
<dbReference type="GO" id="GO:0030246">
    <property type="term" value="F:carbohydrate binding"/>
    <property type="evidence" value="ECO:0007669"/>
    <property type="project" value="UniProtKB-ARBA"/>
</dbReference>
<feature type="signal peptide" evidence="4">
    <location>
        <begin position="1"/>
        <end position="27"/>
    </location>
</feature>
<dbReference type="AlphaFoldDB" id="A0A2A7MII7"/>
<dbReference type="SUPFAM" id="SSF53822">
    <property type="entry name" value="Periplasmic binding protein-like I"/>
    <property type="match status" value="1"/>
</dbReference>
<accession>A0A2A7MII7</accession>
<dbReference type="InterPro" id="IPR028082">
    <property type="entry name" value="Peripla_BP_I"/>
</dbReference>
<comment type="similarity">
    <text evidence="2">Belongs to the bacterial solute-binding protein 2 family.</text>
</comment>
<dbReference type="Gene3D" id="3.40.50.2300">
    <property type="match status" value="2"/>
</dbReference>
<dbReference type="STRING" id="137838.GCA_001458595_02814"/>
<name>A0A2A7MII7_9CLOT</name>
<feature type="chain" id="PRO_5044065329" evidence="4">
    <location>
        <begin position="28"/>
        <end position="363"/>
    </location>
</feature>
<reference evidence="7 9" key="2">
    <citation type="submission" date="2018-06" db="EMBL/GenBank/DDBJ databases">
        <authorList>
            <consortium name="IHU Genomes"/>
        </authorList>
    </citation>
    <scope>NUCLEOTIDE SEQUENCE [LARGE SCALE GENOMIC DNA]</scope>
    <source>
        <strain evidence="7 9">NEC25</strain>
    </source>
</reference>
<evidence type="ECO:0000256" key="3">
    <source>
        <dbReference type="ARBA" id="ARBA00022729"/>
    </source>
</evidence>
<sequence>MKKKLLGLMLCTAILGSMMIGCGSKPAQDSSAAPEKATEESADGELYVYLVSKGFQHQFWQAVKQGADEKAAELGAKIEFVGPNTESDIADQVQMLNNAINLKPDAIGLAALSTEACLESIQSAKDAGIPIIGFDSGVPGAPEGAVFANASTDNYKAGELAAENTYPLVKEKIASATSTVRIGVMNQDATSESIVNRGSGFIDKIKTLIEADGKVVSIEGHDKWMNKVSNPDVIIDVAVPATVNAEQATTDGINLLNKPDTICIYASNQFTGEALVNANANLNKLNKDVIGVAFDSGALIKGAVKDGTLAGAVTQDPLSIGRNTVELAVKAAKGESVSDVDTGCQWYTAKNMDDKNIAPNLYD</sequence>
<dbReference type="OrthoDB" id="9800520at2"/>
<evidence type="ECO:0000313" key="8">
    <source>
        <dbReference type="Proteomes" id="UP000220840"/>
    </source>
</evidence>
<dbReference type="EMBL" id="PDCJ01000001">
    <property type="protein sequence ID" value="PEG31399.1"/>
    <property type="molecule type" value="Genomic_DNA"/>
</dbReference>
<dbReference type="PANTHER" id="PTHR46847">
    <property type="entry name" value="D-ALLOSE-BINDING PERIPLASMIC PROTEIN-RELATED"/>
    <property type="match status" value="1"/>
</dbReference>
<keyword evidence="3 4" id="KW-0732">Signal</keyword>
<dbReference type="CDD" id="cd20005">
    <property type="entry name" value="PBP1_ABC_sugar_binding-like"/>
    <property type="match status" value="1"/>
</dbReference>
<dbReference type="Pfam" id="PF13407">
    <property type="entry name" value="Peripla_BP_4"/>
    <property type="match status" value="1"/>
</dbReference>
<comment type="subcellular location">
    <subcellularLocation>
        <location evidence="1">Cell envelope</location>
    </subcellularLocation>
</comment>
<dbReference type="Proteomes" id="UP000220840">
    <property type="component" value="Unassembled WGS sequence"/>
</dbReference>
<dbReference type="PROSITE" id="PS51257">
    <property type="entry name" value="PROKAR_LIPOPROTEIN"/>
    <property type="match status" value="1"/>
</dbReference>
<feature type="domain" description="Periplasmic binding protein" evidence="5">
    <location>
        <begin position="48"/>
        <end position="335"/>
    </location>
</feature>
<reference evidence="6 8" key="1">
    <citation type="submission" date="2017-10" db="EMBL/GenBank/DDBJ databases">
        <title>Effective Description of Clostridium neonatale sp. nov. linked to necrotizing enterocolitis in neonates and a clarification of species assignable to the genus Clostridium (Prazmowski 1880) emend. Lawson and Rainey 2016.</title>
        <authorList>
            <person name="Bernard K."/>
            <person name="Burdz T."/>
            <person name="Wiebe D."/>
            <person name="Balcewich B."/>
            <person name="Alfa M."/>
            <person name="Bernier A.-M."/>
        </authorList>
    </citation>
    <scope>NUCLEOTIDE SEQUENCE [LARGE SCALE GENOMIC DNA]</scope>
    <source>
        <strain evidence="6 8">LCDC99A005</strain>
    </source>
</reference>